<name>A0A081G4B2_9GAMM</name>
<keyword evidence="4" id="KW-1185">Reference proteome</keyword>
<evidence type="ECO:0000313" key="3">
    <source>
        <dbReference type="EMBL" id="KEA65617.1"/>
    </source>
</evidence>
<protein>
    <recommendedName>
        <fullName evidence="5">DUF3040 domain-containing protein</fullName>
    </recommendedName>
</protein>
<dbReference type="Proteomes" id="UP000028252">
    <property type="component" value="Unassembled WGS sequence"/>
</dbReference>
<dbReference type="EMBL" id="JMQN01000007">
    <property type="protein sequence ID" value="KEA65617.1"/>
    <property type="molecule type" value="Genomic_DNA"/>
</dbReference>
<keyword evidence="2" id="KW-0472">Membrane</keyword>
<feature type="transmembrane region" description="Helical" evidence="2">
    <location>
        <begin position="50"/>
        <end position="83"/>
    </location>
</feature>
<accession>A0A081G4B2</accession>
<dbReference type="PATRIC" id="fig|1232683.4.peg.136"/>
<proteinExistence type="predicted"/>
<comment type="caution">
    <text evidence="3">The sequence shown here is derived from an EMBL/GenBank/DDBJ whole genome shotgun (WGS) entry which is preliminary data.</text>
</comment>
<dbReference type="eggNOG" id="ENOG50336QG">
    <property type="taxonomic scope" value="Bacteria"/>
</dbReference>
<dbReference type="STRING" id="1232683.ADIMK_0139"/>
<gene>
    <name evidence="3" type="ORF">ADIMK_0139</name>
</gene>
<evidence type="ECO:0000256" key="1">
    <source>
        <dbReference type="SAM" id="MobiDB-lite"/>
    </source>
</evidence>
<reference evidence="3 4" key="1">
    <citation type="submission" date="2014-04" db="EMBL/GenBank/DDBJ databases">
        <title>Marinobacterium kochiensis sp. nov., isolated from sediment sample collected from Kochi backwaters in Kerala, India.</title>
        <authorList>
            <person name="Singh A."/>
            <person name="Pinnaka A.K."/>
        </authorList>
    </citation>
    <scope>NUCLEOTIDE SEQUENCE [LARGE SCALE GENOMIC DNA]</scope>
    <source>
        <strain evidence="3 4">AK27</strain>
    </source>
</reference>
<dbReference type="OrthoDB" id="7067358at2"/>
<dbReference type="AlphaFoldDB" id="A0A081G4B2"/>
<evidence type="ECO:0008006" key="5">
    <source>
        <dbReference type="Google" id="ProtNLM"/>
    </source>
</evidence>
<evidence type="ECO:0000313" key="4">
    <source>
        <dbReference type="Proteomes" id="UP000028252"/>
    </source>
</evidence>
<keyword evidence="2" id="KW-0812">Transmembrane</keyword>
<feature type="region of interest" description="Disordered" evidence="1">
    <location>
        <begin position="104"/>
        <end position="131"/>
    </location>
</feature>
<keyword evidence="2" id="KW-1133">Transmembrane helix</keyword>
<evidence type="ECO:0000256" key="2">
    <source>
        <dbReference type="SAM" id="Phobius"/>
    </source>
</evidence>
<dbReference type="RefSeq" id="WP_036182445.1">
    <property type="nucleotide sequence ID" value="NZ_JMQN01000007.1"/>
</dbReference>
<sequence length="131" mass="15005">MKLNDPFGRMARRREREYQSLCESLKQAGLTDRAKAEELRDNLSKRTKKGLWFVLPIIVILALVLRTYAVYVLAFGALIVLWLTNTTQRGTEYLNRYIEEECTSPAADQENDATSEKPALPDQSDDETRGH</sequence>
<organism evidence="3 4">
    <name type="scientific">Marinobacterium lacunae</name>
    <dbReference type="NCBI Taxonomy" id="1232683"/>
    <lineage>
        <taxon>Bacteria</taxon>
        <taxon>Pseudomonadati</taxon>
        <taxon>Pseudomonadota</taxon>
        <taxon>Gammaproteobacteria</taxon>
        <taxon>Oceanospirillales</taxon>
        <taxon>Oceanospirillaceae</taxon>
        <taxon>Marinobacterium</taxon>
    </lineage>
</organism>